<keyword evidence="1" id="KW-0732">Signal</keyword>
<dbReference type="SUPFAM" id="SSF89392">
    <property type="entry name" value="Prokaryotic lipoproteins and lipoprotein localization factors"/>
    <property type="match status" value="1"/>
</dbReference>
<dbReference type="Gene3D" id="2.50.20.20">
    <property type="match status" value="1"/>
</dbReference>
<organism evidence="2 3">
    <name type="scientific">Kitasatospora aburaviensis</name>
    <dbReference type="NCBI Taxonomy" id="67265"/>
    <lineage>
        <taxon>Bacteria</taxon>
        <taxon>Bacillati</taxon>
        <taxon>Actinomycetota</taxon>
        <taxon>Actinomycetes</taxon>
        <taxon>Kitasatosporales</taxon>
        <taxon>Streptomycetaceae</taxon>
        <taxon>Kitasatospora</taxon>
    </lineage>
</organism>
<reference evidence="3" key="1">
    <citation type="journal article" date="2019" name="Int. J. Syst. Evol. Microbiol.">
        <title>The Global Catalogue of Microorganisms (GCM) 10K type strain sequencing project: providing services to taxonomists for standard genome sequencing and annotation.</title>
        <authorList>
            <consortium name="The Broad Institute Genomics Platform"/>
            <consortium name="The Broad Institute Genome Sequencing Center for Infectious Disease"/>
            <person name="Wu L."/>
            <person name="Ma J."/>
        </authorList>
    </citation>
    <scope>NUCLEOTIDE SEQUENCE [LARGE SCALE GENOMIC DNA]</scope>
    <source>
        <strain evidence="3">CGMCC 4.1469</strain>
    </source>
</reference>
<proteinExistence type="predicted"/>
<sequence length="276" mass="27673">MRALRLGAVVVTSAVLVAALAACGSSGKSDAGTDPKSAADAIAGQVADLDPKAALAASALVMQKAGNGSISVVTPEDTGTGAADWRQKLAVDLSGQGSGGTKARVVGDDLYLGGGPATAALGGKHWARTDPKDPLLGPTAGVFLTTAQMVNPVLQLTVAAQAGKPTKVGPETVDGVQTTHFHAVEDAAKLVEGLGALSADQRAAVQKTLAEDGKTLTVDLWINAKQELVQLKEYGDKGGEKSTVTVKYSGLGAAPKIEAPAASDVGKAADLAKLFN</sequence>
<protein>
    <recommendedName>
        <fullName evidence="4">Lipoprotein</fullName>
    </recommendedName>
</protein>
<name>A0ABW1ETG1_9ACTN</name>
<dbReference type="EMBL" id="JBHSOD010000009">
    <property type="protein sequence ID" value="MFC5885377.1"/>
    <property type="molecule type" value="Genomic_DNA"/>
</dbReference>
<dbReference type="Proteomes" id="UP001596067">
    <property type="component" value="Unassembled WGS sequence"/>
</dbReference>
<evidence type="ECO:0008006" key="4">
    <source>
        <dbReference type="Google" id="ProtNLM"/>
    </source>
</evidence>
<dbReference type="PROSITE" id="PS51257">
    <property type="entry name" value="PROKAR_LIPOPROTEIN"/>
    <property type="match status" value="1"/>
</dbReference>
<evidence type="ECO:0000256" key="1">
    <source>
        <dbReference type="SAM" id="SignalP"/>
    </source>
</evidence>
<comment type="caution">
    <text evidence="2">The sequence shown here is derived from an EMBL/GenBank/DDBJ whole genome shotgun (WGS) entry which is preliminary data.</text>
</comment>
<dbReference type="InterPro" id="IPR029046">
    <property type="entry name" value="LolA/LolB/LppX"/>
</dbReference>
<evidence type="ECO:0000313" key="3">
    <source>
        <dbReference type="Proteomes" id="UP001596067"/>
    </source>
</evidence>
<feature type="chain" id="PRO_5046557356" description="Lipoprotein" evidence="1">
    <location>
        <begin position="22"/>
        <end position="276"/>
    </location>
</feature>
<accession>A0ABW1ETG1</accession>
<feature type="signal peptide" evidence="1">
    <location>
        <begin position="1"/>
        <end position="21"/>
    </location>
</feature>
<keyword evidence="3" id="KW-1185">Reference proteome</keyword>
<dbReference type="RefSeq" id="WP_313764212.1">
    <property type="nucleotide sequence ID" value="NZ_BAAAVH010000121.1"/>
</dbReference>
<gene>
    <name evidence="2" type="ORF">ACFP0N_10380</name>
</gene>
<evidence type="ECO:0000313" key="2">
    <source>
        <dbReference type="EMBL" id="MFC5885377.1"/>
    </source>
</evidence>